<evidence type="ECO:0000313" key="2">
    <source>
        <dbReference type="EMBL" id="KAK4121434.1"/>
    </source>
</evidence>
<dbReference type="EMBL" id="MU853234">
    <property type="protein sequence ID" value="KAK4121434.1"/>
    <property type="molecule type" value="Genomic_DNA"/>
</dbReference>
<reference evidence="2" key="2">
    <citation type="submission" date="2023-05" db="EMBL/GenBank/DDBJ databases">
        <authorList>
            <consortium name="Lawrence Berkeley National Laboratory"/>
            <person name="Steindorff A."/>
            <person name="Hensen N."/>
            <person name="Bonometti L."/>
            <person name="Westerberg I."/>
            <person name="Brannstrom I.O."/>
            <person name="Guillou S."/>
            <person name="Cros-Aarteil S."/>
            <person name="Calhoun S."/>
            <person name="Haridas S."/>
            <person name="Kuo A."/>
            <person name="Mondo S."/>
            <person name="Pangilinan J."/>
            <person name="Riley R."/>
            <person name="Labutti K."/>
            <person name="Andreopoulos B."/>
            <person name="Lipzen A."/>
            <person name="Chen C."/>
            <person name="Yanf M."/>
            <person name="Daum C."/>
            <person name="Ng V."/>
            <person name="Clum A."/>
            <person name="Ohm R."/>
            <person name="Martin F."/>
            <person name="Silar P."/>
            <person name="Natvig D."/>
            <person name="Lalanne C."/>
            <person name="Gautier V."/>
            <person name="Ament-Velasquez S.L."/>
            <person name="Kruys A."/>
            <person name="Hutchinson M.I."/>
            <person name="Powell A.J."/>
            <person name="Barry K."/>
            <person name="Miller A.N."/>
            <person name="Grigoriev I.V."/>
            <person name="Debuchy R."/>
            <person name="Gladieux P."/>
            <person name="Thoren M.H."/>
            <person name="Johannesson H."/>
        </authorList>
    </citation>
    <scope>NUCLEOTIDE SEQUENCE</scope>
    <source>
        <strain evidence="2">CBS 731.68</strain>
    </source>
</reference>
<keyword evidence="3" id="KW-1185">Reference proteome</keyword>
<dbReference type="RefSeq" id="XP_062645205.1">
    <property type="nucleotide sequence ID" value="XM_062785864.1"/>
</dbReference>
<gene>
    <name evidence="2" type="ORF">N657DRAFT_130512</name>
</gene>
<keyword evidence="1" id="KW-1133">Transmembrane helix</keyword>
<dbReference type="AlphaFoldDB" id="A0AAN6Z2B7"/>
<name>A0AAN6Z2B7_9PEZI</name>
<keyword evidence="1" id="KW-0472">Membrane</keyword>
<evidence type="ECO:0000256" key="1">
    <source>
        <dbReference type="SAM" id="Phobius"/>
    </source>
</evidence>
<feature type="transmembrane region" description="Helical" evidence="1">
    <location>
        <begin position="146"/>
        <end position="168"/>
    </location>
</feature>
<protein>
    <submittedName>
        <fullName evidence="2">Uncharacterized protein</fullName>
    </submittedName>
</protein>
<accession>A0AAN6Z2B7</accession>
<organism evidence="2 3">
    <name type="scientific">Parathielavia appendiculata</name>
    <dbReference type="NCBI Taxonomy" id="2587402"/>
    <lineage>
        <taxon>Eukaryota</taxon>
        <taxon>Fungi</taxon>
        <taxon>Dikarya</taxon>
        <taxon>Ascomycota</taxon>
        <taxon>Pezizomycotina</taxon>
        <taxon>Sordariomycetes</taxon>
        <taxon>Sordariomycetidae</taxon>
        <taxon>Sordariales</taxon>
        <taxon>Chaetomiaceae</taxon>
        <taxon>Parathielavia</taxon>
    </lineage>
</organism>
<sequence length="183" mass="21086">MERSTAVLQSPRTTNYAENGIPQHCVLHVLGATTYAVWFGGARQGGMSSTANIVTDGRQDGCVAGRRGRRAAGYRTRQPTGYVGHQWKLIAAVHWNRRPNTERRRRWARRTIDRLPYRYVLVQFKPKLFVSAEFGYYTSSSFTLTFSYSFFLLFLFLFLFLIILFFLLPTRAPWPFDTDLPGC</sequence>
<dbReference type="Proteomes" id="UP001302602">
    <property type="component" value="Unassembled WGS sequence"/>
</dbReference>
<reference evidence="2" key="1">
    <citation type="journal article" date="2023" name="Mol. Phylogenet. Evol.">
        <title>Genome-scale phylogeny and comparative genomics of the fungal order Sordariales.</title>
        <authorList>
            <person name="Hensen N."/>
            <person name="Bonometti L."/>
            <person name="Westerberg I."/>
            <person name="Brannstrom I.O."/>
            <person name="Guillou S."/>
            <person name="Cros-Aarteil S."/>
            <person name="Calhoun S."/>
            <person name="Haridas S."/>
            <person name="Kuo A."/>
            <person name="Mondo S."/>
            <person name="Pangilinan J."/>
            <person name="Riley R."/>
            <person name="LaButti K."/>
            <person name="Andreopoulos B."/>
            <person name="Lipzen A."/>
            <person name="Chen C."/>
            <person name="Yan M."/>
            <person name="Daum C."/>
            <person name="Ng V."/>
            <person name="Clum A."/>
            <person name="Steindorff A."/>
            <person name="Ohm R.A."/>
            <person name="Martin F."/>
            <person name="Silar P."/>
            <person name="Natvig D.O."/>
            <person name="Lalanne C."/>
            <person name="Gautier V."/>
            <person name="Ament-Velasquez S.L."/>
            <person name="Kruys A."/>
            <person name="Hutchinson M.I."/>
            <person name="Powell A.J."/>
            <person name="Barry K."/>
            <person name="Miller A.N."/>
            <person name="Grigoriev I.V."/>
            <person name="Debuchy R."/>
            <person name="Gladieux P."/>
            <person name="Hiltunen Thoren M."/>
            <person name="Johannesson H."/>
        </authorList>
    </citation>
    <scope>NUCLEOTIDE SEQUENCE</scope>
    <source>
        <strain evidence="2">CBS 731.68</strain>
    </source>
</reference>
<keyword evidence="1" id="KW-0812">Transmembrane</keyword>
<comment type="caution">
    <text evidence="2">The sequence shown here is derived from an EMBL/GenBank/DDBJ whole genome shotgun (WGS) entry which is preliminary data.</text>
</comment>
<dbReference type="GeneID" id="87822630"/>
<proteinExistence type="predicted"/>
<evidence type="ECO:0000313" key="3">
    <source>
        <dbReference type="Proteomes" id="UP001302602"/>
    </source>
</evidence>